<dbReference type="PANTHER" id="PTHR35519:SF2">
    <property type="entry name" value="PH DOMAIN PROTEIN"/>
    <property type="match status" value="1"/>
</dbReference>
<dbReference type="AlphaFoldDB" id="A0A031JV56"/>
<dbReference type="PANTHER" id="PTHR35519">
    <property type="entry name" value="MEMBRANE PROTEINS"/>
    <property type="match status" value="1"/>
</dbReference>
<dbReference type="STRING" id="158500.BES08_11505"/>
<sequence length="137" mass="15327">MVTQSARRMDFELPLGNDPVSIRRRVEALERVLERAFTVPGIRREVGLDAVIGLVPVAGDLIAAAMGLYIVWEARNLGMSKWQLARMTANVGFDTLVGAIPVAGDLFDFLFRSNSRNLKIIRKHLDKHHPHTRVIDA</sequence>
<evidence type="ECO:0000313" key="3">
    <source>
        <dbReference type="Proteomes" id="UP000024329"/>
    </source>
</evidence>
<evidence type="ECO:0000256" key="1">
    <source>
        <dbReference type="SAM" id="Phobius"/>
    </source>
</evidence>
<dbReference type="Proteomes" id="UP000024329">
    <property type="component" value="Unassembled WGS sequence"/>
</dbReference>
<evidence type="ECO:0000313" key="2">
    <source>
        <dbReference type="EMBL" id="EZP80764.1"/>
    </source>
</evidence>
<feature type="transmembrane region" description="Helical" evidence="1">
    <location>
        <begin position="50"/>
        <end position="72"/>
    </location>
</feature>
<dbReference type="Pfam" id="PF13430">
    <property type="entry name" value="DUF4112"/>
    <property type="match status" value="1"/>
</dbReference>
<keyword evidence="1" id="KW-1133">Transmembrane helix</keyword>
<evidence type="ECO:0008006" key="4">
    <source>
        <dbReference type="Google" id="ProtNLM"/>
    </source>
</evidence>
<dbReference type="PATRIC" id="fig|158500.4.peg.3247"/>
<keyword evidence="1" id="KW-0812">Transmembrane</keyword>
<comment type="caution">
    <text evidence="2">The sequence shown here is derived from an EMBL/GenBank/DDBJ whole genome shotgun (WGS) entry which is preliminary data.</text>
</comment>
<keyword evidence="1" id="KW-0472">Membrane</keyword>
<accession>A0A031JV56</accession>
<dbReference type="InterPro" id="IPR025187">
    <property type="entry name" value="DUF4112"/>
</dbReference>
<proteinExistence type="predicted"/>
<organism evidence="2 3">
    <name type="scientific">Novosphingobium resinovorum</name>
    <dbReference type="NCBI Taxonomy" id="158500"/>
    <lineage>
        <taxon>Bacteria</taxon>
        <taxon>Pseudomonadati</taxon>
        <taxon>Pseudomonadota</taxon>
        <taxon>Alphaproteobacteria</taxon>
        <taxon>Sphingomonadales</taxon>
        <taxon>Sphingomonadaceae</taxon>
        <taxon>Novosphingobium</taxon>
    </lineage>
</organism>
<gene>
    <name evidence="2" type="ORF">BV97_03183</name>
</gene>
<dbReference type="eggNOG" id="ENOG5032RYR">
    <property type="taxonomic scope" value="Bacteria"/>
</dbReference>
<reference evidence="2 3" key="1">
    <citation type="submission" date="2014-03" db="EMBL/GenBank/DDBJ databases">
        <title>Whole genome sequence of Novosphingobium resinovorum KF1.</title>
        <authorList>
            <person name="Gan H.M."/>
            <person name="Gan H.Y."/>
            <person name="Chew T.H."/>
            <person name="Savka M.A."/>
        </authorList>
    </citation>
    <scope>NUCLEOTIDE SEQUENCE [LARGE SCALE GENOMIC DNA]</scope>
    <source>
        <strain evidence="2 3">KF1</strain>
    </source>
</reference>
<dbReference type="EMBL" id="JFYZ01000015">
    <property type="protein sequence ID" value="EZP80764.1"/>
    <property type="molecule type" value="Genomic_DNA"/>
</dbReference>
<protein>
    <recommendedName>
        <fullName evidence="4">DUF4112 domain-containing protein</fullName>
    </recommendedName>
</protein>
<name>A0A031JV56_9SPHN</name>